<dbReference type="SUPFAM" id="SSF52172">
    <property type="entry name" value="CheY-like"/>
    <property type="match status" value="1"/>
</dbReference>
<keyword evidence="3 7" id="KW-0597">Phosphoprotein</keyword>
<dbReference type="Pfam" id="PF00072">
    <property type="entry name" value="Response_reg"/>
    <property type="match status" value="1"/>
</dbReference>
<dbReference type="Pfam" id="PF00512">
    <property type="entry name" value="HisKA"/>
    <property type="match status" value="1"/>
</dbReference>
<dbReference type="SUPFAM" id="SSF55785">
    <property type="entry name" value="PYP-like sensor domain (PAS domain)"/>
    <property type="match status" value="3"/>
</dbReference>
<dbReference type="InterPro" id="IPR036097">
    <property type="entry name" value="HisK_dim/P_sf"/>
</dbReference>
<dbReference type="SMART" id="SM00387">
    <property type="entry name" value="HATPase_c"/>
    <property type="match status" value="1"/>
</dbReference>
<organism evidence="13 14">
    <name type="scientific">Synechocystis sp. (strain ATCC 27184 / PCC 6803 / Kazusa)</name>
    <dbReference type="NCBI Taxonomy" id="1111708"/>
    <lineage>
        <taxon>Bacteria</taxon>
        <taxon>Bacillati</taxon>
        <taxon>Cyanobacteriota</taxon>
        <taxon>Cyanophyceae</taxon>
        <taxon>Synechococcales</taxon>
        <taxon>Merismopediaceae</taxon>
        <taxon>Synechocystis</taxon>
    </lineage>
</organism>
<dbReference type="PRINTS" id="PR00344">
    <property type="entry name" value="BCTRLSENSOR"/>
</dbReference>
<feature type="domain" description="Histidine kinase" evidence="9">
    <location>
        <begin position="493"/>
        <end position="715"/>
    </location>
</feature>
<dbReference type="InterPro" id="IPR035965">
    <property type="entry name" value="PAS-like_dom_sf"/>
</dbReference>
<gene>
    <name evidence="13" type="ordered locus">slr6001</name>
</gene>
<dbReference type="EnsemblBacteria" id="BAD02058">
    <property type="protein sequence ID" value="BAD02058"/>
    <property type="gene ID" value="BAD02058"/>
</dbReference>
<dbReference type="InParanoid" id="Q6YS03"/>
<dbReference type="Pfam" id="PF08447">
    <property type="entry name" value="PAS_3"/>
    <property type="match status" value="3"/>
</dbReference>
<dbReference type="Gene3D" id="3.40.50.2300">
    <property type="match status" value="1"/>
</dbReference>
<dbReference type="Proteomes" id="UP000001425">
    <property type="component" value="Plasmid pSYSX"/>
</dbReference>
<dbReference type="InterPro" id="IPR003661">
    <property type="entry name" value="HisK_dim/P_dom"/>
</dbReference>
<dbReference type="Gene3D" id="1.10.287.130">
    <property type="match status" value="1"/>
</dbReference>
<dbReference type="PANTHER" id="PTHR43304:SF1">
    <property type="entry name" value="PAC DOMAIN-CONTAINING PROTEIN"/>
    <property type="match status" value="1"/>
</dbReference>
<feature type="domain" description="Response regulatory" evidence="10">
    <location>
        <begin position="736"/>
        <end position="852"/>
    </location>
</feature>
<keyword evidence="6" id="KW-0902">Two-component regulatory system</keyword>
<evidence type="ECO:0000256" key="2">
    <source>
        <dbReference type="ARBA" id="ARBA00012438"/>
    </source>
</evidence>
<feature type="domain" description="PAC" evidence="12">
    <location>
        <begin position="306"/>
        <end position="358"/>
    </location>
</feature>
<dbReference type="InterPro" id="IPR003594">
    <property type="entry name" value="HATPase_dom"/>
</dbReference>
<dbReference type="PROSITE" id="PS50112">
    <property type="entry name" value="PAS"/>
    <property type="match status" value="1"/>
</dbReference>
<evidence type="ECO:0000256" key="3">
    <source>
        <dbReference type="ARBA" id="ARBA00022553"/>
    </source>
</evidence>
<dbReference type="CDD" id="cd16919">
    <property type="entry name" value="HATPase_CckA-like"/>
    <property type="match status" value="1"/>
</dbReference>
<evidence type="ECO:0000256" key="1">
    <source>
        <dbReference type="ARBA" id="ARBA00000085"/>
    </source>
</evidence>
<dbReference type="PhylomeDB" id="Q6YS03"/>
<evidence type="ECO:0000259" key="11">
    <source>
        <dbReference type="PROSITE" id="PS50112"/>
    </source>
</evidence>
<dbReference type="PROSITE" id="PS50110">
    <property type="entry name" value="RESPONSE_REGULATORY"/>
    <property type="match status" value="1"/>
</dbReference>
<dbReference type="InterPro" id="IPR001610">
    <property type="entry name" value="PAC"/>
</dbReference>
<dbReference type="PROSITE" id="PS50109">
    <property type="entry name" value="HIS_KIN"/>
    <property type="match status" value="1"/>
</dbReference>
<dbReference type="InterPro" id="IPR000014">
    <property type="entry name" value="PAS"/>
</dbReference>
<dbReference type="SMART" id="SM00086">
    <property type="entry name" value="PAC"/>
    <property type="match status" value="2"/>
</dbReference>
<keyword evidence="5" id="KW-0418">Kinase</keyword>
<dbReference type="Gene3D" id="3.30.450.20">
    <property type="entry name" value="PAS domain"/>
    <property type="match status" value="4"/>
</dbReference>
<feature type="coiled-coil region" evidence="8">
    <location>
        <begin position="84"/>
        <end position="114"/>
    </location>
</feature>
<dbReference type="InterPro" id="IPR013655">
    <property type="entry name" value="PAS_fold_3"/>
</dbReference>
<dbReference type="GO" id="GO:0000155">
    <property type="term" value="F:phosphorelay sensor kinase activity"/>
    <property type="evidence" value="ECO:0007669"/>
    <property type="project" value="InterPro"/>
</dbReference>
<reference evidence="13 14" key="1">
    <citation type="journal article" date="2003" name="DNA Res.">
        <title>Structural analysis of four large plasmids harboring in a unicellular cyanobacterium, Synechocystis sp. PCC 6803.</title>
        <authorList>
            <person name="Kaneko T."/>
            <person name="Nakamura Y."/>
            <person name="Sasamoto S."/>
            <person name="Watanabe A."/>
            <person name="Kohara M."/>
            <person name="Matsumoto M."/>
            <person name="Shimpo S."/>
            <person name="Yamada M."/>
            <person name="Tabata S."/>
        </authorList>
    </citation>
    <scope>NUCLEOTIDE SEQUENCE [LARGE SCALE GENOMIC DNA]</scope>
    <source>
        <strain evidence="14">ATCC 27184 / PCC 6803 / Kazusa</strain>
    </source>
</reference>
<keyword evidence="4" id="KW-0808">Transferase</keyword>
<dbReference type="SMART" id="SM00448">
    <property type="entry name" value="REC"/>
    <property type="match status" value="1"/>
</dbReference>
<accession>Q6YS03</accession>
<dbReference type="CDD" id="cd00082">
    <property type="entry name" value="HisKA"/>
    <property type="match status" value="1"/>
</dbReference>
<dbReference type="SUPFAM" id="SSF55874">
    <property type="entry name" value="ATPase domain of HSP90 chaperone/DNA topoisomerase II/histidine kinase"/>
    <property type="match status" value="1"/>
</dbReference>
<evidence type="ECO:0000256" key="8">
    <source>
        <dbReference type="SAM" id="Coils"/>
    </source>
</evidence>
<dbReference type="SUPFAM" id="SSF47384">
    <property type="entry name" value="Homodimeric domain of signal transducing histidine kinase"/>
    <property type="match status" value="1"/>
</dbReference>
<comment type="catalytic activity">
    <reaction evidence="1">
        <text>ATP + protein L-histidine = ADP + protein N-phospho-L-histidine.</text>
        <dbReference type="EC" id="2.7.13.3"/>
    </reaction>
</comment>
<geneLocation type="plasmid" evidence="13 14">
    <name>pSYSX</name>
</geneLocation>
<feature type="domain" description="PAS" evidence="11">
    <location>
        <begin position="352"/>
        <end position="424"/>
    </location>
</feature>
<keyword evidence="14" id="KW-1185">Reference proteome</keyword>
<dbReference type="InterPro" id="IPR052162">
    <property type="entry name" value="Sensor_kinase/Photoreceptor"/>
</dbReference>
<feature type="modified residue" description="4-aspartylphosphate" evidence="7">
    <location>
        <position position="786"/>
    </location>
</feature>
<dbReference type="InterPro" id="IPR005467">
    <property type="entry name" value="His_kinase_dom"/>
</dbReference>
<evidence type="ECO:0000256" key="6">
    <source>
        <dbReference type="ARBA" id="ARBA00023012"/>
    </source>
</evidence>
<evidence type="ECO:0000313" key="14">
    <source>
        <dbReference type="Proteomes" id="UP000001425"/>
    </source>
</evidence>
<evidence type="ECO:0000259" key="9">
    <source>
        <dbReference type="PROSITE" id="PS50109"/>
    </source>
</evidence>
<dbReference type="AlphaFoldDB" id="Q6YS03"/>
<dbReference type="Pfam" id="PF02518">
    <property type="entry name" value="HATPase_c"/>
    <property type="match status" value="1"/>
</dbReference>
<protein>
    <recommendedName>
        <fullName evidence="2">histidine kinase</fullName>
        <ecNumber evidence="2">2.7.13.3</ecNumber>
    </recommendedName>
</protein>
<keyword evidence="8" id="KW-0175">Coiled coil</keyword>
<dbReference type="InterPro" id="IPR000700">
    <property type="entry name" value="PAS-assoc_C"/>
</dbReference>
<dbReference type="SMART" id="SM00091">
    <property type="entry name" value="PAS"/>
    <property type="match status" value="2"/>
</dbReference>
<dbReference type="CDD" id="cd18161">
    <property type="entry name" value="REC_hyHK_blue-like"/>
    <property type="match status" value="1"/>
</dbReference>
<dbReference type="InterPro" id="IPR011006">
    <property type="entry name" value="CheY-like_superfamily"/>
</dbReference>
<dbReference type="InterPro" id="IPR036890">
    <property type="entry name" value="HATPase_C_sf"/>
</dbReference>
<dbReference type="CDD" id="cd00130">
    <property type="entry name" value="PAS"/>
    <property type="match status" value="2"/>
</dbReference>
<dbReference type="InterPro" id="IPR001789">
    <property type="entry name" value="Sig_transdc_resp-reg_receiver"/>
</dbReference>
<dbReference type="EC" id="2.7.13.3" evidence="2"/>
<dbReference type="NCBIfam" id="TIGR00229">
    <property type="entry name" value="sensory_box"/>
    <property type="match status" value="1"/>
</dbReference>
<proteinExistence type="predicted"/>
<evidence type="ECO:0000256" key="7">
    <source>
        <dbReference type="PROSITE-ProRule" id="PRU00169"/>
    </source>
</evidence>
<dbReference type="GO" id="GO:0004673">
    <property type="term" value="F:protein histidine kinase activity"/>
    <property type="evidence" value="ECO:0000318"/>
    <property type="project" value="GO_Central"/>
</dbReference>
<name>Q6YS03_SYNY3</name>
<sequence>MSASLQRVMSLKTADIMGIQRYPIRLSNSTFEEKFWSPVNSPVLDEFGAVEFIMHRVEDVTAIVHENSFAVLTEITKTENRIALQDIILRSRELKQTLSKLQEHEARIRTAERMLSLGTWEYNPQTGTLNWSRHVFDIYGIPPTQKALDVEEYFAMVHPDDREASIAVYQSFMEENAPRIAFEHRVITRNGGVRCVKGVGERHWTPDGEIVVGCVQDITSFIRNRDKLTQAEYLLRLAGEKASLGGWRIELDPPVITWTSETAVIHGMPPDYSPPDVGTAVQFYAPEFREFIMEVFERCVQQGEPFDVICQLQVPDGRRPWIRAIGEAERDAQGKVIVVQGAFQDISTLREAQERFQLISKAANDVIWDWNFATNQVWWNDSITDLFGYALLDMEPGLESWTLRIHPDDKERVLHSIYQVIDGEENYWECDYRFMKSDGQYANVIDRGFVTRDGQGKATRMVGSMLDITERMAMEQRLRESQKMEAVGHLTGGVAHDFNNLLTVILGNAEMLAELVTDPDLQSMAEMTLSAAKRGAELTRHLLAFARRQPLDPKPKNINHLVEAMWGLIRRTLPENIELEFAPDPDLGIAEVDANELETALLNLVVNARDAMQDGGKLIIETSSAVLDNDYAALHCEVIPGDYVMICVSDTGIGMSADTVSHAFEPFFTTKPVGKGSGLGLSMVFGFTKQSGGHIKIYSELGEGTSIKLYFPKVKDAQRINYQPAKELIPKSGTEHILVVEDDDLVLRHLEGQLRSLGYRVTAVTCGPNAIEALKAHSDIDLLLTDIIMPGGMNGRELADLAKATYSKLKVLFTSGYTENAIIHHGRLDPGVDLLSKPYNRLELATKVRRVLDKDLNPITSY</sequence>
<evidence type="ECO:0000259" key="12">
    <source>
        <dbReference type="PROSITE" id="PS50113"/>
    </source>
</evidence>
<dbReference type="KEGG" id="syn:slr6001"/>
<evidence type="ECO:0000256" key="5">
    <source>
        <dbReference type="ARBA" id="ARBA00022777"/>
    </source>
</evidence>
<dbReference type="PANTHER" id="PTHR43304">
    <property type="entry name" value="PHYTOCHROME-LIKE PROTEIN CPH1"/>
    <property type="match status" value="1"/>
</dbReference>
<evidence type="ECO:0000259" key="10">
    <source>
        <dbReference type="PROSITE" id="PS50110"/>
    </source>
</evidence>
<feature type="domain" description="PAC" evidence="12">
    <location>
        <begin position="428"/>
        <end position="480"/>
    </location>
</feature>
<evidence type="ECO:0000313" key="13">
    <source>
        <dbReference type="EMBL" id="BAD02058.1"/>
    </source>
</evidence>
<dbReference type="SMART" id="SM00388">
    <property type="entry name" value="HisKA"/>
    <property type="match status" value="1"/>
</dbReference>
<keyword evidence="13" id="KW-0614">Plasmid</keyword>
<dbReference type="Gene3D" id="3.30.565.10">
    <property type="entry name" value="Histidine kinase-like ATPase, C-terminal domain"/>
    <property type="match status" value="1"/>
</dbReference>
<dbReference type="EMBL" id="AP006585">
    <property type="protein sequence ID" value="BAD02058.1"/>
    <property type="molecule type" value="Genomic_DNA"/>
</dbReference>
<dbReference type="InterPro" id="IPR004358">
    <property type="entry name" value="Sig_transdc_His_kin-like_C"/>
</dbReference>
<evidence type="ECO:0000256" key="4">
    <source>
        <dbReference type="ARBA" id="ARBA00022679"/>
    </source>
</evidence>
<dbReference type="Gene3D" id="2.10.70.100">
    <property type="match status" value="1"/>
</dbReference>
<dbReference type="PROSITE" id="PS50113">
    <property type="entry name" value="PAC"/>
    <property type="match status" value="2"/>
</dbReference>